<dbReference type="EMBL" id="CAJEWN010000055">
    <property type="protein sequence ID" value="CAD2153960.1"/>
    <property type="molecule type" value="Genomic_DNA"/>
</dbReference>
<name>A0A6V7UCT3_MELEN</name>
<evidence type="ECO:0000313" key="2">
    <source>
        <dbReference type="EMBL" id="CAD2153960.1"/>
    </source>
</evidence>
<dbReference type="AlphaFoldDB" id="A0A6V7UCT3"/>
<sequence>MKIIKMYSLPIEVQLDILKCLNLNQLASFDKTNFYFRNLINKFWTKMARMKFDKLSIVDITIFNRMTNYEIIELESGVFPFAINDNLIENWQTAINKSIPLFLHDFGSHQEFAISLYNKGFITKSQTTNDNFISSFLENFLNYFQYKKSNKKDNKLRSYYLKLPNFPKNISEMITIRCWLEHLFNCGFEYADFNKIVFNPELINLLFDNDKTIPLQFNIQKLSLQGDQNFIAHFSFHHNFFQNLHF</sequence>
<gene>
    <name evidence="2" type="ORF">MENT_LOCUS11309</name>
</gene>
<dbReference type="InterPro" id="IPR001810">
    <property type="entry name" value="F-box_dom"/>
</dbReference>
<protein>
    <recommendedName>
        <fullName evidence="1">F-box domain-containing protein</fullName>
    </recommendedName>
</protein>
<evidence type="ECO:0000313" key="3">
    <source>
        <dbReference type="Proteomes" id="UP000580250"/>
    </source>
</evidence>
<dbReference type="InterPro" id="IPR036047">
    <property type="entry name" value="F-box-like_dom_sf"/>
</dbReference>
<proteinExistence type="predicted"/>
<comment type="caution">
    <text evidence="2">The sequence shown here is derived from an EMBL/GenBank/DDBJ whole genome shotgun (WGS) entry which is preliminary data.</text>
</comment>
<accession>A0A6V7UCT3</accession>
<feature type="domain" description="F-box" evidence="1">
    <location>
        <begin position="3"/>
        <end position="47"/>
    </location>
</feature>
<dbReference type="Proteomes" id="UP000580250">
    <property type="component" value="Unassembled WGS sequence"/>
</dbReference>
<evidence type="ECO:0000259" key="1">
    <source>
        <dbReference type="PROSITE" id="PS50181"/>
    </source>
</evidence>
<dbReference type="SUPFAM" id="SSF81383">
    <property type="entry name" value="F-box domain"/>
    <property type="match status" value="1"/>
</dbReference>
<dbReference type="PROSITE" id="PS50181">
    <property type="entry name" value="FBOX"/>
    <property type="match status" value="1"/>
</dbReference>
<dbReference type="OrthoDB" id="5281164at2759"/>
<reference evidence="2 3" key="1">
    <citation type="submission" date="2020-08" db="EMBL/GenBank/DDBJ databases">
        <authorList>
            <person name="Koutsovoulos G."/>
            <person name="Danchin GJ E."/>
        </authorList>
    </citation>
    <scope>NUCLEOTIDE SEQUENCE [LARGE SCALE GENOMIC DNA]</scope>
</reference>
<organism evidence="2 3">
    <name type="scientific">Meloidogyne enterolobii</name>
    <name type="common">Root-knot nematode worm</name>
    <name type="synonym">Meloidogyne mayaguensis</name>
    <dbReference type="NCBI Taxonomy" id="390850"/>
    <lineage>
        <taxon>Eukaryota</taxon>
        <taxon>Metazoa</taxon>
        <taxon>Ecdysozoa</taxon>
        <taxon>Nematoda</taxon>
        <taxon>Chromadorea</taxon>
        <taxon>Rhabditida</taxon>
        <taxon>Tylenchina</taxon>
        <taxon>Tylenchomorpha</taxon>
        <taxon>Tylenchoidea</taxon>
        <taxon>Meloidogynidae</taxon>
        <taxon>Meloidogyninae</taxon>
        <taxon>Meloidogyne</taxon>
    </lineage>
</organism>